<evidence type="ECO:0000313" key="1">
    <source>
        <dbReference type="EMBL" id="SDG51640.1"/>
    </source>
</evidence>
<dbReference type="STRING" id="440168.SAMN04487974_103309"/>
<protein>
    <submittedName>
        <fullName evidence="1">Uncharacterized protein</fullName>
    </submittedName>
</protein>
<dbReference type="RefSeq" id="WP_090594470.1">
    <property type="nucleotide sequence ID" value="NZ_FNCS01000003.1"/>
</dbReference>
<sequence>MLRLNVRVVAVLFFGAPAPVGPWRIGEVFSLGGEKRRGVEVNGVFEARTCAEGLALDPGNISQDDGR</sequence>
<dbReference type="Proteomes" id="UP000199495">
    <property type="component" value="Unassembled WGS sequence"/>
</dbReference>
<accession>A0A1G7UY32</accession>
<keyword evidence="2" id="KW-1185">Reference proteome</keyword>
<reference evidence="1 2" key="1">
    <citation type="submission" date="2016-10" db="EMBL/GenBank/DDBJ databases">
        <authorList>
            <person name="de Groot N.N."/>
        </authorList>
    </citation>
    <scope>NUCLEOTIDE SEQUENCE [LARGE SCALE GENOMIC DNA]</scope>
    <source>
        <strain evidence="1 2">CGMCC 1.10267</strain>
    </source>
</reference>
<name>A0A1G7UY32_9HYPH</name>
<proteinExistence type="predicted"/>
<dbReference type="EMBL" id="FNCS01000003">
    <property type="protein sequence ID" value="SDG51640.1"/>
    <property type="molecule type" value="Genomic_DNA"/>
</dbReference>
<dbReference type="AlphaFoldDB" id="A0A1G7UY32"/>
<gene>
    <name evidence="1" type="ORF">SAMN04487974_103309</name>
</gene>
<organism evidence="1 2">
    <name type="scientific">Pelagibacterium luteolum</name>
    <dbReference type="NCBI Taxonomy" id="440168"/>
    <lineage>
        <taxon>Bacteria</taxon>
        <taxon>Pseudomonadati</taxon>
        <taxon>Pseudomonadota</taxon>
        <taxon>Alphaproteobacteria</taxon>
        <taxon>Hyphomicrobiales</taxon>
        <taxon>Devosiaceae</taxon>
        <taxon>Pelagibacterium</taxon>
    </lineage>
</organism>
<evidence type="ECO:0000313" key="2">
    <source>
        <dbReference type="Proteomes" id="UP000199495"/>
    </source>
</evidence>